<comment type="caution">
    <text evidence="1">The sequence shown here is derived from an EMBL/GenBank/DDBJ whole genome shotgun (WGS) entry which is preliminary data.</text>
</comment>
<reference evidence="1" key="1">
    <citation type="submission" date="2013-08" db="EMBL/GenBank/DDBJ databases">
        <authorList>
            <person name="Mendez C."/>
            <person name="Richter M."/>
            <person name="Ferrer M."/>
            <person name="Sanchez J."/>
        </authorList>
    </citation>
    <scope>NUCLEOTIDE SEQUENCE</scope>
</reference>
<dbReference type="Pfam" id="PF01026">
    <property type="entry name" value="TatD_DNase"/>
    <property type="match status" value="1"/>
</dbReference>
<dbReference type="PANTHER" id="PTHR46124">
    <property type="entry name" value="D-AMINOACYL-TRNA DEACYLASE"/>
    <property type="match status" value="1"/>
</dbReference>
<accession>T1ACW0</accession>
<dbReference type="GO" id="GO:0005829">
    <property type="term" value="C:cytosol"/>
    <property type="evidence" value="ECO:0007669"/>
    <property type="project" value="TreeGrafter"/>
</dbReference>
<dbReference type="AlphaFoldDB" id="T1ACW0"/>
<evidence type="ECO:0000313" key="1">
    <source>
        <dbReference type="EMBL" id="EQD54917.1"/>
    </source>
</evidence>
<dbReference type="InterPro" id="IPR001130">
    <property type="entry name" value="TatD-like"/>
</dbReference>
<name>T1ACW0_9ZZZZ</name>
<dbReference type="SUPFAM" id="SSF51556">
    <property type="entry name" value="Metallo-dependent hydrolases"/>
    <property type="match status" value="1"/>
</dbReference>
<protein>
    <submittedName>
        <fullName evidence="1">TatD family hydrolase</fullName>
    </submittedName>
</protein>
<dbReference type="GO" id="GO:0016788">
    <property type="term" value="F:hydrolase activity, acting on ester bonds"/>
    <property type="evidence" value="ECO:0007669"/>
    <property type="project" value="InterPro"/>
</dbReference>
<dbReference type="PANTHER" id="PTHR46124:SF2">
    <property type="entry name" value="D-AMINOACYL-TRNA DEACYLASE"/>
    <property type="match status" value="1"/>
</dbReference>
<reference evidence="1" key="2">
    <citation type="journal article" date="2014" name="ISME J.">
        <title>Microbial stratification in low pH oxic and suboxic macroscopic growths along an acid mine drainage.</title>
        <authorList>
            <person name="Mendez-Garcia C."/>
            <person name="Mesa V."/>
            <person name="Sprenger R.R."/>
            <person name="Richter M."/>
            <person name="Diez M.S."/>
            <person name="Solano J."/>
            <person name="Bargiela R."/>
            <person name="Golyshina O.V."/>
            <person name="Manteca A."/>
            <person name="Ramos J.L."/>
            <person name="Gallego J.R."/>
            <person name="Llorente I."/>
            <person name="Martins Dos Santos V.A."/>
            <person name="Jensen O.N."/>
            <person name="Pelaez A.I."/>
            <person name="Sanchez J."/>
            <person name="Ferrer M."/>
        </authorList>
    </citation>
    <scope>NUCLEOTIDE SEQUENCE</scope>
</reference>
<feature type="non-terminal residue" evidence="1">
    <location>
        <position position="1"/>
    </location>
</feature>
<sequence length="127" mass="13411">TREAWDDTLAIIDREGAPSRLVLHCFTGGPQEAAACLERGAYLSFSGIVTFPSATDVREAATTCPVERLLVETDAPFLTPVPYRGKPNEPSYIPVIGAQLVALKDLEVAAVAQATTSNAAVVFGLHG</sequence>
<dbReference type="CDD" id="cd01310">
    <property type="entry name" value="TatD_DNAse"/>
    <property type="match status" value="1"/>
</dbReference>
<proteinExistence type="predicted"/>
<dbReference type="InterPro" id="IPR032466">
    <property type="entry name" value="Metal_Hydrolase"/>
</dbReference>
<organism evidence="1">
    <name type="scientific">mine drainage metagenome</name>
    <dbReference type="NCBI Taxonomy" id="410659"/>
    <lineage>
        <taxon>unclassified sequences</taxon>
        <taxon>metagenomes</taxon>
        <taxon>ecological metagenomes</taxon>
    </lineage>
</organism>
<gene>
    <name evidence="1" type="ORF">B2A_05948</name>
</gene>
<keyword evidence="1" id="KW-0378">Hydrolase</keyword>
<dbReference type="EMBL" id="AUZZ01004167">
    <property type="protein sequence ID" value="EQD54917.1"/>
    <property type="molecule type" value="Genomic_DNA"/>
</dbReference>
<dbReference type="Gene3D" id="3.20.20.140">
    <property type="entry name" value="Metal-dependent hydrolases"/>
    <property type="match status" value="1"/>
</dbReference>